<dbReference type="STRING" id="927664.SAMN05421780_10391"/>
<evidence type="ECO:0000256" key="2">
    <source>
        <dbReference type="SAM" id="SignalP"/>
    </source>
</evidence>
<feature type="signal peptide" evidence="2">
    <location>
        <begin position="1"/>
        <end position="21"/>
    </location>
</feature>
<reference evidence="3 4" key="1">
    <citation type="submission" date="2016-10" db="EMBL/GenBank/DDBJ databases">
        <authorList>
            <person name="de Groot N.N."/>
        </authorList>
    </citation>
    <scope>NUCLEOTIDE SEQUENCE [LARGE SCALE GENOMIC DNA]</scope>
    <source>
        <strain evidence="3 4">DSM 6793</strain>
    </source>
</reference>
<sequence length="1771" mass="198162">MKFRVLLSLVLWLGLAIQVQAQFKFSDNPDEFAKNIQGMMNSLKTPATIKRSDSFLAAWNGGSFSENQKKTIIALAQQMGQKRMKPRPNFETLVATLDAAANIKHLDETKMTNFLDVARKVAEKQRPVQLQVFLETCRTLFEKDALYTGNNYTLKASNTNDIGFYYMETTDTASIAAYTAPQPSKFKDLEEDAAYNALNSDIAKKDSASGIDPTMIVRPTEPKVTLQGAIISFDKTDLTFKTAYDSSTIEQTSGSFMVTYSLFVGEGGRFDWRMAGLDPSDVYCDLKKYIFMVRIPEFAAKDVTLHYKSKLDETLEGIFEFKSRRYKLPSQAQFPRFKSYKSGMEIRNLGDDVMFRGGFSLAGANISSASASGSLSTLKIKDQGEVVFVAKSPLFNIGDSVISARSAGLRINVESDSITHPAARMFYNRKTRHLEIHKDGGQYKFTPFMDTYHKIEISCEGVKWDLDSAKVGFYMFRANNRNAAYFESLDFFKDNYFDNLQGGFSYNPLLMVIGYANSSKKETFNAGDLANKYGQNLQSLKGGLAAIAANGFIRYNTESGAITVLDKAKHYYTSHKQKKDYDYMSVPSIAPRKANGTLDLKTKELLVSGVDKFYLSDSLGVYIIPTDRQVRILKNRDMMFDGKVNAGSFLAHGTSFKFDYTNFTVDLQKIDSVILQLDSKEKAFGKKKSKSTGKLENRGIAEEAEGEKAENIKATKGTLYINEANNKAGLRKVPKYPIFDVMSNSFVYFDTKEVLNKAYDQKVRFKLPPFNVDSVASNDPNSVSFDGTFIPDRIFPPFKERLVIRPDKSLGFIHKVPDEGYQLYNGAGKFFGVVTLDHKGIRGKGEIQYLTSLIKSDDFIFYQDSVVTNGTTFVMKEGTIANGNYPDAAITAFHMKWTPATDSLVISNIDAKDKYAADYKKLYNKTDFGLFKLYEKTATLDGALVVATTGVNGSGKIKTRGSQIVSPNYTFGITDFSGREAIFEIQSSNALKPAVLCRDVKFNFNLKEKFAEFNPEKEGYASNEFPYTRYKTSIPRAVWYLDRKVVEMEKPENVDISNSYFYSTNPEQDSINFNATAAVYNIEKFQLNIKGVPFINIADARIEPDSGKVVVSENATMEVLNNAIMVVDTLNKYHRLVKANVHIFKRNDYSANALYQYVNSDNDTLAINFDEFKILKDEEASTKKQSVYYSSSGGDVFAEKPLKLTPGILYKGKVHMDARKPNLDFDGEVRLDIKNNSNIVWFKYANKESRDFALNLSGAKDESGADLKTGLFIQDGEMQAYTSFAAPRKSTTDKQVFAVDGLLKFQEETREFKVGTPDKIAGKSYEGNVFTYNDSLDLAHFEGRYDLMTPPIEDRDFRVTATGTGQVHLDSNHYDMNMLIQTEFDMPSAAWKQMGKALAARASDLSAPEANDDQTALLYKIADAAGDRAAQDYSKAAQAQVTPIASMISKLAKGLVLSNVNLKWSKEHSSWYSVGKIGVSNVIRENVNAKIDGYLEIKKGASATLFTLYLEASPDTWYYFMYDNASKRLMTASSDDDYNNAVASKSKAAAAKANQYAFAPSDPIERVMFIKNFNKDYFGKEITLEMLEKERAKEAKKQAEEDNPFGSSTDDEPAKDSTNTSTDSTQKAVTDTPAAADSTQKVAPKPAEEDDGFGSDEPAKPTPAAKPAEPEKKDEEKKVEETEKKEGDSAEEPSAEEDEKAKKKAEKEAEKAAKEAEKEVEKKQKEEEKKRKEDEKKAAEEAKKEAERKRLEEEKKKAEEKKKEEEDAGGF</sequence>
<dbReference type="EMBL" id="FOLE01000003">
    <property type="protein sequence ID" value="SFC15095.1"/>
    <property type="molecule type" value="Genomic_DNA"/>
</dbReference>
<feature type="compositionally biased region" description="Basic and acidic residues" evidence="1">
    <location>
        <begin position="1699"/>
        <end position="1765"/>
    </location>
</feature>
<gene>
    <name evidence="3" type="ORF">SAMN05421780_10391</name>
</gene>
<evidence type="ECO:0000256" key="1">
    <source>
        <dbReference type="SAM" id="MobiDB-lite"/>
    </source>
</evidence>
<protein>
    <submittedName>
        <fullName evidence="3">Uncharacterized protein</fullName>
    </submittedName>
</protein>
<dbReference type="RefSeq" id="WP_091509789.1">
    <property type="nucleotide sequence ID" value="NZ_FOLE01000003.1"/>
</dbReference>
<feature type="compositionally biased region" description="Polar residues" evidence="1">
    <location>
        <begin position="1616"/>
        <end position="1629"/>
    </location>
</feature>
<keyword evidence="4" id="KW-1185">Reference proteome</keyword>
<proteinExistence type="predicted"/>
<feature type="region of interest" description="Disordered" evidence="1">
    <location>
        <begin position="1593"/>
        <end position="1771"/>
    </location>
</feature>
<evidence type="ECO:0000313" key="4">
    <source>
        <dbReference type="Proteomes" id="UP000199514"/>
    </source>
</evidence>
<dbReference type="Proteomes" id="UP000199514">
    <property type="component" value="Unassembled WGS sequence"/>
</dbReference>
<feature type="chain" id="PRO_5011692671" evidence="2">
    <location>
        <begin position="22"/>
        <end position="1771"/>
    </location>
</feature>
<dbReference type="OrthoDB" id="1465441at2"/>
<feature type="compositionally biased region" description="Acidic residues" evidence="1">
    <location>
        <begin position="1689"/>
        <end position="1698"/>
    </location>
</feature>
<accession>A0A1I1GUD8</accession>
<organism evidence="3 4">
    <name type="scientific">Flexibacter flexilis DSM 6793</name>
    <dbReference type="NCBI Taxonomy" id="927664"/>
    <lineage>
        <taxon>Bacteria</taxon>
        <taxon>Pseudomonadati</taxon>
        <taxon>Bacteroidota</taxon>
        <taxon>Cytophagia</taxon>
        <taxon>Cytophagales</taxon>
        <taxon>Flexibacteraceae</taxon>
        <taxon>Flexibacter</taxon>
    </lineage>
</organism>
<evidence type="ECO:0000313" key="3">
    <source>
        <dbReference type="EMBL" id="SFC15095.1"/>
    </source>
</evidence>
<feature type="compositionally biased region" description="Basic and acidic residues" evidence="1">
    <location>
        <begin position="1668"/>
        <end position="1688"/>
    </location>
</feature>
<keyword evidence="2" id="KW-0732">Signal</keyword>
<name>A0A1I1GUD8_9BACT</name>